<dbReference type="Pfam" id="PF07002">
    <property type="entry name" value="Copine"/>
    <property type="match status" value="1"/>
</dbReference>
<protein>
    <submittedName>
        <fullName evidence="3">Copine domain-containing protein</fullName>
    </submittedName>
</protein>
<dbReference type="Proteomes" id="UP000095284">
    <property type="component" value="Unplaced"/>
</dbReference>
<dbReference type="GO" id="GO:0005544">
    <property type="term" value="F:calcium-dependent phospholipid binding"/>
    <property type="evidence" value="ECO:0007669"/>
    <property type="project" value="InterPro"/>
</dbReference>
<sequence length="154" mass="17553">LINEKKAAKSKRYTDSGKLHFHKVYCWMDFTFLDFITGGTELDFSVAVDFTKSNLPMNEETSLHHYDKNRANQYEIAIAAVADICQHYNSSKIFKAYGGRPLMSWGAFKKDGGLPSAARATQMNSFEYYEVLGEHLVPYWQSGYTFVGECPRPP</sequence>
<accession>A0A1I7SHW9</accession>
<reference evidence="3" key="1">
    <citation type="submission" date="2016-11" db="UniProtKB">
        <authorList>
            <consortium name="WormBaseParasite"/>
        </authorList>
    </citation>
    <scope>IDENTIFICATION</scope>
</reference>
<dbReference type="PANTHER" id="PTHR10857:SF106">
    <property type="entry name" value="C2 DOMAIN-CONTAINING PROTEIN"/>
    <property type="match status" value="1"/>
</dbReference>
<dbReference type="eggNOG" id="KOG1327">
    <property type="taxonomic scope" value="Eukaryota"/>
</dbReference>
<dbReference type="AlphaFoldDB" id="A0A1I7SHW9"/>
<name>A0A1I7SHW9_BURXY</name>
<evidence type="ECO:0000313" key="3">
    <source>
        <dbReference type="WBParaSite" id="BXY_1263700.1"/>
    </source>
</evidence>
<dbReference type="PANTHER" id="PTHR10857">
    <property type="entry name" value="COPINE"/>
    <property type="match status" value="1"/>
</dbReference>
<organism evidence="2 3">
    <name type="scientific">Bursaphelenchus xylophilus</name>
    <name type="common">Pinewood nematode worm</name>
    <name type="synonym">Aphelenchoides xylophilus</name>
    <dbReference type="NCBI Taxonomy" id="6326"/>
    <lineage>
        <taxon>Eukaryota</taxon>
        <taxon>Metazoa</taxon>
        <taxon>Ecdysozoa</taxon>
        <taxon>Nematoda</taxon>
        <taxon>Chromadorea</taxon>
        <taxon>Rhabditida</taxon>
        <taxon>Tylenchina</taxon>
        <taxon>Tylenchomorpha</taxon>
        <taxon>Aphelenchoidea</taxon>
        <taxon>Aphelenchoididae</taxon>
        <taxon>Bursaphelenchus</taxon>
    </lineage>
</organism>
<dbReference type="GO" id="GO:0071277">
    <property type="term" value="P:cellular response to calcium ion"/>
    <property type="evidence" value="ECO:0007669"/>
    <property type="project" value="TreeGrafter"/>
</dbReference>
<feature type="domain" description="Copine C-terminal" evidence="1">
    <location>
        <begin position="62"/>
        <end position="98"/>
    </location>
</feature>
<dbReference type="WBParaSite" id="BXY_1263700.1">
    <property type="protein sequence ID" value="BXY_1263700.1"/>
    <property type="gene ID" value="BXY_1263700"/>
</dbReference>
<dbReference type="InterPro" id="IPR045052">
    <property type="entry name" value="Copine"/>
</dbReference>
<evidence type="ECO:0000259" key="1">
    <source>
        <dbReference type="Pfam" id="PF07002"/>
    </source>
</evidence>
<evidence type="ECO:0000313" key="2">
    <source>
        <dbReference type="Proteomes" id="UP000095284"/>
    </source>
</evidence>
<dbReference type="InterPro" id="IPR010734">
    <property type="entry name" value="Copine_C"/>
</dbReference>
<dbReference type="GO" id="GO:0005886">
    <property type="term" value="C:plasma membrane"/>
    <property type="evidence" value="ECO:0007669"/>
    <property type="project" value="TreeGrafter"/>
</dbReference>
<proteinExistence type="predicted"/>